<keyword evidence="3" id="KW-1185">Reference proteome</keyword>
<organism evidence="2 3">
    <name type="scientific">Roseivivax halotolerans</name>
    <dbReference type="NCBI Taxonomy" id="93684"/>
    <lineage>
        <taxon>Bacteria</taxon>
        <taxon>Pseudomonadati</taxon>
        <taxon>Pseudomonadota</taxon>
        <taxon>Alphaproteobacteria</taxon>
        <taxon>Rhodobacterales</taxon>
        <taxon>Roseobacteraceae</taxon>
        <taxon>Roseivivax</taxon>
    </lineage>
</organism>
<dbReference type="PANTHER" id="PTHR22617:SF23">
    <property type="entry name" value="CHEMOTAXIS PROTEIN CHEW"/>
    <property type="match status" value="1"/>
</dbReference>
<reference evidence="3" key="1">
    <citation type="submission" date="2016-10" db="EMBL/GenBank/DDBJ databases">
        <authorList>
            <person name="Varghese N."/>
            <person name="Submissions S."/>
        </authorList>
    </citation>
    <scope>NUCLEOTIDE SEQUENCE [LARGE SCALE GENOMIC DNA]</scope>
    <source>
        <strain evidence="3">JCM 10271</strain>
    </source>
</reference>
<dbReference type="GO" id="GO:0006935">
    <property type="term" value="P:chemotaxis"/>
    <property type="evidence" value="ECO:0007669"/>
    <property type="project" value="InterPro"/>
</dbReference>
<dbReference type="RefSeq" id="WP_093008830.1">
    <property type="nucleotide sequence ID" value="NZ_FOXV01000001.1"/>
</dbReference>
<evidence type="ECO:0000313" key="2">
    <source>
        <dbReference type="EMBL" id="SFP96929.1"/>
    </source>
</evidence>
<gene>
    <name evidence="2" type="ORF">SAMN05421853_10186</name>
</gene>
<sequence length="178" mass="19279">MTIHPEDTDGNVDLVTFRLGGEICAVPASQLREVLEPVAMMRVPGAAEFVAGLINVRGTVVPLSDLRVPLGMPREPAGEHARIMVMDIPVSGQSCVVGILADAVHEVTRLDPEKCEQVPTVGARWPQRFVSAVGRWKGDLVTLPDLATIFEDFLDGFDGRTTLTGARRATKIQEPERA</sequence>
<name>A0A1I5UNW8_9RHOB</name>
<dbReference type="Gene3D" id="2.40.50.180">
    <property type="entry name" value="CheA-289, Domain 4"/>
    <property type="match status" value="1"/>
</dbReference>
<dbReference type="SMART" id="SM00260">
    <property type="entry name" value="CheW"/>
    <property type="match status" value="1"/>
</dbReference>
<evidence type="ECO:0000313" key="3">
    <source>
        <dbReference type="Proteomes" id="UP000243106"/>
    </source>
</evidence>
<dbReference type="STRING" id="93684.SAMN05421853_10186"/>
<dbReference type="InterPro" id="IPR039315">
    <property type="entry name" value="CheW"/>
</dbReference>
<proteinExistence type="predicted"/>
<dbReference type="GO" id="GO:0007165">
    <property type="term" value="P:signal transduction"/>
    <property type="evidence" value="ECO:0007669"/>
    <property type="project" value="InterPro"/>
</dbReference>
<dbReference type="Gene3D" id="2.30.30.40">
    <property type="entry name" value="SH3 Domains"/>
    <property type="match status" value="1"/>
</dbReference>
<dbReference type="EMBL" id="FOXV01000001">
    <property type="protein sequence ID" value="SFP96929.1"/>
    <property type="molecule type" value="Genomic_DNA"/>
</dbReference>
<dbReference type="InterPro" id="IPR036061">
    <property type="entry name" value="CheW-like_dom_sf"/>
</dbReference>
<dbReference type="Pfam" id="PF01584">
    <property type="entry name" value="CheW"/>
    <property type="match status" value="1"/>
</dbReference>
<evidence type="ECO:0000259" key="1">
    <source>
        <dbReference type="PROSITE" id="PS50851"/>
    </source>
</evidence>
<dbReference type="PROSITE" id="PS50851">
    <property type="entry name" value="CHEW"/>
    <property type="match status" value="1"/>
</dbReference>
<protein>
    <submittedName>
        <fullName evidence="2">Purine-binding chemotaxis protein CheW</fullName>
    </submittedName>
</protein>
<dbReference type="InterPro" id="IPR002545">
    <property type="entry name" value="CheW-lke_dom"/>
</dbReference>
<dbReference type="SUPFAM" id="SSF50341">
    <property type="entry name" value="CheW-like"/>
    <property type="match status" value="1"/>
</dbReference>
<dbReference type="PANTHER" id="PTHR22617">
    <property type="entry name" value="CHEMOTAXIS SENSOR HISTIDINE KINASE-RELATED"/>
    <property type="match status" value="1"/>
</dbReference>
<dbReference type="GO" id="GO:0005829">
    <property type="term" value="C:cytosol"/>
    <property type="evidence" value="ECO:0007669"/>
    <property type="project" value="TreeGrafter"/>
</dbReference>
<feature type="domain" description="CheW-like" evidence="1">
    <location>
        <begin position="11"/>
        <end position="155"/>
    </location>
</feature>
<dbReference type="AlphaFoldDB" id="A0A1I5UNW8"/>
<accession>A0A1I5UNW8</accession>
<dbReference type="Proteomes" id="UP000243106">
    <property type="component" value="Unassembled WGS sequence"/>
</dbReference>